<feature type="transmembrane region" description="Helical" evidence="8">
    <location>
        <begin position="83"/>
        <end position="101"/>
    </location>
</feature>
<feature type="transmembrane region" description="Helical" evidence="8">
    <location>
        <begin position="133"/>
        <end position="155"/>
    </location>
</feature>
<keyword evidence="2" id="KW-1003">Cell membrane</keyword>
<evidence type="ECO:0000256" key="1">
    <source>
        <dbReference type="ARBA" id="ARBA00004651"/>
    </source>
</evidence>
<evidence type="ECO:0000313" key="11">
    <source>
        <dbReference type="Proteomes" id="UP001575181"/>
    </source>
</evidence>
<feature type="transmembrane region" description="Helical" evidence="8">
    <location>
        <begin position="222"/>
        <end position="249"/>
    </location>
</feature>
<feature type="transmembrane region" description="Helical" evidence="8">
    <location>
        <begin position="261"/>
        <end position="282"/>
    </location>
</feature>
<name>A0ABV4TVG2_9GAMM</name>
<evidence type="ECO:0000256" key="3">
    <source>
        <dbReference type="ARBA" id="ARBA00022670"/>
    </source>
</evidence>
<feature type="domain" description="Methanolan biosynthesis EpsI" evidence="9">
    <location>
        <begin position="316"/>
        <end position="509"/>
    </location>
</feature>
<evidence type="ECO:0000256" key="2">
    <source>
        <dbReference type="ARBA" id="ARBA00022475"/>
    </source>
</evidence>
<dbReference type="NCBIfam" id="TIGR02602">
    <property type="entry name" value="8TM_EpsH"/>
    <property type="match status" value="1"/>
</dbReference>
<dbReference type="RefSeq" id="WP_373655738.1">
    <property type="nucleotide sequence ID" value="NZ_JBGUAW010000005.1"/>
</dbReference>
<dbReference type="GO" id="GO:0016787">
    <property type="term" value="F:hydrolase activity"/>
    <property type="evidence" value="ECO:0007669"/>
    <property type="project" value="UniProtKB-KW"/>
</dbReference>
<dbReference type="InterPro" id="IPR017540">
    <property type="entry name" value="Exosortase-1"/>
</dbReference>
<dbReference type="EC" id="3.4.22.-" evidence="10"/>
<proteinExistence type="predicted"/>
<evidence type="ECO:0000256" key="6">
    <source>
        <dbReference type="ARBA" id="ARBA00022989"/>
    </source>
</evidence>
<dbReference type="InterPro" id="IPR013426">
    <property type="entry name" value="EpsH-like"/>
</dbReference>
<dbReference type="NCBIfam" id="TIGR02914">
    <property type="entry name" value="EpsI_fam"/>
    <property type="match status" value="1"/>
</dbReference>
<accession>A0ABV4TVG2</accession>
<dbReference type="Pfam" id="PF09721">
    <property type="entry name" value="Exosortase_EpsH"/>
    <property type="match status" value="1"/>
</dbReference>
<comment type="caution">
    <text evidence="10">The sequence shown here is derived from an EMBL/GenBank/DDBJ whole genome shotgun (WGS) entry which is preliminary data.</text>
</comment>
<keyword evidence="7 8" id="KW-0472">Membrane</keyword>
<dbReference type="InterPro" id="IPR014263">
    <property type="entry name" value="Methanolan_biosynth_EpsI"/>
</dbReference>
<feature type="transmembrane region" description="Helical" evidence="8">
    <location>
        <begin position="24"/>
        <end position="49"/>
    </location>
</feature>
<keyword evidence="11" id="KW-1185">Reference proteome</keyword>
<dbReference type="InterPro" id="IPR019127">
    <property type="entry name" value="Exosortase"/>
</dbReference>
<reference evidence="10 11" key="1">
    <citation type="submission" date="2024-08" db="EMBL/GenBank/DDBJ databases">
        <title>Whole-genome sequencing of halo(alkali)philic microorganisms from hypersaline lakes.</title>
        <authorList>
            <person name="Sorokin D.Y."/>
            <person name="Merkel A.Y."/>
            <person name="Messina E."/>
            <person name="Yakimov M."/>
        </authorList>
    </citation>
    <scope>NUCLEOTIDE SEQUENCE [LARGE SCALE GENOMIC DNA]</scope>
    <source>
        <strain evidence="10 11">Cl-TMA</strain>
    </source>
</reference>
<comment type="subcellular location">
    <subcellularLocation>
        <location evidence="1">Cell membrane</location>
        <topology evidence="1">Multi-pass membrane protein</topology>
    </subcellularLocation>
</comment>
<keyword evidence="6 8" id="KW-1133">Transmembrane helix</keyword>
<keyword evidence="4 8" id="KW-0812">Transmembrane</keyword>
<dbReference type="Pfam" id="PF11984">
    <property type="entry name" value="DUF3485"/>
    <property type="match status" value="1"/>
</dbReference>
<evidence type="ECO:0000256" key="8">
    <source>
        <dbReference type="SAM" id="Phobius"/>
    </source>
</evidence>
<feature type="transmembrane region" description="Helical" evidence="8">
    <location>
        <begin position="55"/>
        <end position="71"/>
    </location>
</feature>
<organism evidence="10 11">
    <name type="scientific">Thiohalorhabdus methylotrophus</name>
    <dbReference type="NCBI Taxonomy" id="3242694"/>
    <lineage>
        <taxon>Bacteria</taxon>
        <taxon>Pseudomonadati</taxon>
        <taxon>Pseudomonadota</taxon>
        <taxon>Gammaproteobacteria</taxon>
        <taxon>Thiohalorhabdales</taxon>
        <taxon>Thiohalorhabdaceae</taxon>
        <taxon>Thiohalorhabdus</taxon>
    </lineage>
</organism>
<dbReference type="Proteomes" id="UP001575181">
    <property type="component" value="Unassembled WGS sequence"/>
</dbReference>
<gene>
    <name evidence="10" type="primary">xrtA</name>
    <name evidence="10" type="ORF">ACERLL_08980</name>
</gene>
<keyword evidence="5 10" id="KW-0378">Hydrolase</keyword>
<sequence>MTVQGHEELRLPDPVRGWTEARPLVLALLYLAGLVAVYHETALSMAAIWWRSQTYAHGVLVLPVSAYFLWRRRRLLASLPLGPDARGLVALGALTGTWFLAQRAEVLFMQHLALVAMIPAGLWALLGARFVRAAAFPLGFLIFAVPLGEGLVPLLRDFTATFSVSALQITGIPVYREGHYISIPEGRFLVADACSGIRYLIASLAIGTLFAYLNYRSLWRRLAFIAAAAAVPVLANGVRAYGIVVLAHLSDMRLATGVDHIIYGWVFFGVVMVLLFWLGGFWRDARSGVPEEPAQEEPGRIGRGASNAGLALVGALVLAVAGAGPAGAAWLNRSASGFSATTLDLPPGKAGWRGPAPVEGTWHPRYRGADRMVHRAYRGGEGTVRVLLIHYRNQQQGAELISSGNSLHNGKHWVRTGEGRETADLPGSTDGFGVRELLLKGPGGRRLVWQWYDIGGHVTSRPIAAKLWAAWEEIRSGRPDATLIAVATDYEGRLGPARKRLSRFLGAFPAMTRGGRLVRAMQGEGS</sequence>
<evidence type="ECO:0000313" key="10">
    <source>
        <dbReference type="EMBL" id="MFA9460957.1"/>
    </source>
</evidence>
<dbReference type="EMBL" id="JBGUAW010000005">
    <property type="protein sequence ID" value="MFA9460957.1"/>
    <property type="molecule type" value="Genomic_DNA"/>
</dbReference>
<evidence type="ECO:0000256" key="4">
    <source>
        <dbReference type="ARBA" id="ARBA00022692"/>
    </source>
</evidence>
<dbReference type="NCBIfam" id="TIGR04178">
    <property type="entry name" value="exo_archaeo"/>
    <property type="match status" value="1"/>
</dbReference>
<protein>
    <submittedName>
        <fullName evidence="10">Exosortase A</fullName>
        <ecNumber evidence="10">3.4.22.-</ecNumber>
    </submittedName>
</protein>
<dbReference type="NCBIfam" id="TIGR03109">
    <property type="entry name" value="exosort_XrtA"/>
    <property type="match status" value="1"/>
</dbReference>
<keyword evidence="3" id="KW-0645">Protease</keyword>
<feature type="transmembrane region" description="Helical" evidence="8">
    <location>
        <begin position="107"/>
        <end position="126"/>
    </location>
</feature>
<evidence type="ECO:0000256" key="5">
    <source>
        <dbReference type="ARBA" id="ARBA00022801"/>
    </source>
</evidence>
<evidence type="ECO:0000259" key="9">
    <source>
        <dbReference type="Pfam" id="PF11984"/>
    </source>
</evidence>
<feature type="transmembrane region" description="Helical" evidence="8">
    <location>
        <begin position="310"/>
        <end position="331"/>
    </location>
</feature>
<evidence type="ECO:0000256" key="7">
    <source>
        <dbReference type="ARBA" id="ARBA00023136"/>
    </source>
</evidence>
<feature type="transmembrane region" description="Helical" evidence="8">
    <location>
        <begin position="197"/>
        <end position="215"/>
    </location>
</feature>
<dbReference type="InterPro" id="IPR026392">
    <property type="entry name" value="Exo/Archaeosortase_dom"/>
</dbReference>